<dbReference type="AlphaFoldDB" id="A0AA36FHW8"/>
<evidence type="ECO:0000313" key="2">
    <source>
        <dbReference type="EMBL" id="CAI9734933.1"/>
    </source>
</evidence>
<proteinExistence type="predicted"/>
<protein>
    <submittedName>
        <fullName evidence="2">Uncharacterized protein</fullName>
    </submittedName>
</protein>
<reference evidence="2" key="1">
    <citation type="submission" date="2023-08" db="EMBL/GenBank/DDBJ databases">
        <authorList>
            <person name="Alioto T."/>
            <person name="Alioto T."/>
            <person name="Gomez Garrido J."/>
        </authorList>
    </citation>
    <scope>NUCLEOTIDE SEQUENCE</scope>
</reference>
<evidence type="ECO:0000256" key="1">
    <source>
        <dbReference type="SAM" id="MobiDB-lite"/>
    </source>
</evidence>
<feature type="region of interest" description="Disordered" evidence="1">
    <location>
        <begin position="92"/>
        <end position="111"/>
    </location>
</feature>
<feature type="compositionally biased region" description="Basic residues" evidence="1">
    <location>
        <begin position="8"/>
        <end position="17"/>
    </location>
</feature>
<feature type="compositionally biased region" description="Basic and acidic residues" evidence="1">
    <location>
        <begin position="92"/>
        <end position="101"/>
    </location>
</feature>
<organism evidence="2 3">
    <name type="scientific">Octopus vulgaris</name>
    <name type="common">Common octopus</name>
    <dbReference type="NCBI Taxonomy" id="6645"/>
    <lineage>
        <taxon>Eukaryota</taxon>
        <taxon>Metazoa</taxon>
        <taxon>Spiralia</taxon>
        <taxon>Lophotrochozoa</taxon>
        <taxon>Mollusca</taxon>
        <taxon>Cephalopoda</taxon>
        <taxon>Coleoidea</taxon>
        <taxon>Octopodiformes</taxon>
        <taxon>Octopoda</taxon>
        <taxon>Incirrata</taxon>
        <taxon>Octopodidae</taxon>
        <taxon>Octopus</taxon>
    </lineage>
</organism>
<gene>
    <name evidence="2" type="ORF">OCTVUL_1B020809</name>
</gene>
<dbReference type="EMBL" id="OX597830">
    <property type="protein sequence ID" value="CAI9734933.1"/>
    <property type="molecule type" value="Genomic_DNA"/>
</dbReference>
<dbReference type="Proteomes" id="UP001162480">
    <property type="component" value="Chromosome 17"/>
</dbReference>
<keyword evidence="3" id="KW-1185">Reference proteome</keyword>
<feature type="region of interest" description="Disordered" evidence="1">
    <location>
        <begin position="37"/>
        <end position="69"/>
    </location>
</feature>
<name>A0AA36FHW8_OCTVU</name>
<evidence type="ECO:0000313" key="3">
    <source>
        <dbReference type="Proteomes" id="UP001162480"/>
    </source>
</evidence>
<accession>A0AA36FHW8</accession>
<feature type="region of interest" description="Disordered" evidence="1">
    <location>
        <begin position="1"/>
        <end position="23"/>
    </location>
</feature>
<sequence length="255" mass="29063">MTDTSNTRKLRHRKKEKVKSDGRTLAERIVSQRETAAKEAQFFPTTTRADKEDDSMDPCNNPPQTSDRAENTFEFWDDSDSSESVDITHLTKETTDARRTPTPEPTHCDSNSSFITEMDFLHQSNELITNTFASNDFPSSYNKPLQPVYSTYLAGHPFQLNMNVGPVVPRFETNDLNMAGTSLERGNRFEGVRQGWANTSNESSTDIVVEKPRLRTRSKRTRSGSFVNNNQDYNIPLAQKVLLQRRILAVHENIE</sequence>